<keyword evidence="3" id="KW-1185">Reference proteome</keyword>
<sequence length="106" mass="11107">MEALGNLQGLLMLIIGIAALGVQAFALIDALRQRSDAFPAAGKLTKQIWLAILGVATAIGVIFVNNQPLNVFNLIAFVAASVYLVDVRPAIKSITGGGNSGPYGRW</sequence>
<reference evidence="2 3" key="1">
    <citation type="submission" date="2021-05" db="EMBL/GenBank/DDBJ databases">
        <title>Kineosporia and Streptomyces sp. nov. two new marine actinobacteria isolated from Coral.</title>
        <authorList>
            <person name="Buangrab K."/>
            <person name="Sutthacheep M."/>
            <person name="Yeemin T."/>
            <person name="Harunari E."/>
            <person name="Igarashi Y."/>
            <person name="Kanchanasin P."/>
            <person name="Tanasupawat S."/>
            <person name="Phongsopitanun W."/>
        </authorList>
    </citation>
    <scope>NUCLEOTIDE SEQUENCE [LARGE SCALE GENOMIC DNA]</scope>
    <source>
        <strain evidence="2 3">J2-2</strain>
    </source>
</reference>
<feature type="transmembrane region" description="Helical" evidence="1">
    <location>
        <begin position="48"/>
        <end position="65"/>
    </location>
</feature>
<dbReference type="Proteomes" id="UP001197247">
    <property type="component" value="Unassembled WGS sequence"/>
</dbReference>
<accession>A0ABS5T9A8</accession>
<keyword evidence="1" id="KW-1133">Transmembrane helix</keyword>
<dbReference type="RefSeq" id="WP_214153759.1">
    <property type="nucleotide sequence ID" value="NZ_JAHBAY010000001.1"/>
</dbReference>
<gene>
    <name evidence="2" type="ORF">KIH74_01895</name>
</gene>
<feature type="transmembrane region" description="Helical" evidence="1">
    <location>
        <begin position="71"/>
        <end position="87"/>
    </location>
</feature>
<evidence type="ECO:0000313" key="2">
    <source>
        <dbReference type="EMBL" id="MBT0767658.1"/>
    </source>
</evidence>
<keyword evidence="1" id="KW-0472">Membrane</keyword>
<organism evidence="2 3">
    <name type="scientific">Kineosporia corallincola</name>
    <dbReference type="NCBI Taxonomy" id="2835133"/>
    <lineage>
        <taxon>Bacteria</taxon>
        <taxon>Bacillati</taxon>
        <taxon>Actinomycetota</taxon>
        <taxon>Actinomycetes</taxon>
        <taxon>Kineosporiales</taxon>
        <taxon>Kineosporiaceae</taxon>
        <taxon>Kineosporia</taxon>
    </lineage>
</organism>
<keyword evidence="1" id="KW-0812">Transmembrane</keyword>
<feature type="transmembrane region" description="Helical" evidence="1">
    <location>
        <begin position="6"/>
        <end position="28"/>
    </location>
</feature>
<evidence type="ECO:0000256" key="1">
    <source>
        <dbReference type="SAM" id="Phobius"/>
    </source>
</evidence>
<comment type="caution">
    <text evidence="2">The sequence shown here is derived from an EMBL/GenBank/DDBJ whole genome shotgun (WGS) entry which is preliminary data.</text>
</comment>
<evidence type="ECO:0000313" key="3">
    <source>
        <dbReference type="Proteomes" id="UP001197247"/>
    </source>
</evidence>
<dbReference type="InterPro" id="IPR019662">
    <property type="entry name" value="DUF2516"/>
</dbReference>
<name>A0ABS5T9A8_9ACTN</name>
<dbReference type="EMBL" id="JAHBAY010000001">
    <property type="protein sequence ID" value="MBT0767658.1"/>
    <property type="molecule type" value="Genomic_DNA"/>
</dbReference>
<protein>
    <submittedName>
        <fullName evidence="2">DUF2516 family protein</fullName>
    </submittedName>
</protein>
<dbReference type="Pfam" id="PF10724">
    <property type="entry name" value="DUF2516"/>
    <property type="match status" value="1"/>
</dbReference>
<proteinExistence type="predicted"/>